<dbReference type="EMBL" id="AJYW02000045">
    <property type="protein sequence ID" value="OEE78507.1"/>
    <property type="molecule type" value="Genomic_DNA"/>
</dbReference>
<organism evidence="1 2">
    <name type="scientific">Vibrio genomosp. F6 str. FF-238</name>
    <dbReference type="NCBI Taxonomy" id="1191298"/>
    <lineage>
        <taxon>Bacteria</taxon>
        <taxon>Pseudomonadati</taxon>
        <taxon>Pseudomonadota</taxon>
        <taxon>Gammaproteobacteria</taxon>
        <taxon>Vibrionales</taxon>
        <taxon>Vibrionaceae</taxon>
        <taxon>Vibrio</taxon>
    </lineage>
</organism>
<comment type="caution">
    <text evidence="1">The sequence shown here is derived from an EMBL/GenBank/DDBJ whole genome shotgun (WGS) entry which is preliminary data.</text>
</comment>
<dbReference type="Proteomes" id="UP000094165">
    <property type="component" value="Unassembled WGS sequence"/>
</dbReference>
<accession>A0A1E5D4P5</accession>
<proteinExistence type="predicted"/>
<dbReference type="Pfam" id="PF11140">
    <property type="entry name" value="DUF2913"/>
    <property type="match status" value="1"/>
</dbReference>
<protein>
    <submittedName>
        <fullName evidence="1">DUF2913 domain-containing protein</fullName>
    </submittedName>
</protein>
<dbReference type="RefSeq" id="WP_017053408.1">
    <property type="nucleotide sequence ID" value="NZ_AJYW02000045.1"/>
</dbReference>
<evidence type="ECO:0000313" key="1">
    <source>
        <dbReference type="EMBL" id="OEE78507.1"/>
    </source>
</evidence>
<gene>
    <name evidence="1" type="ORF">A130_02970</name>
</gene>
<sequence>MNQSQLLLDITTHALLHLEFKKLDKRLSIAEINNLLVQYLKRIAKSNRYKAVRKTTKKWLLIGRQSGSNLESVLVKNRDNLVQTCSTDLFRFVDLIGRIETQLRTKIQYSHAHNIDLNARYGKVLVCVVDEDLTSSFDEHGMMSKSTQILFIGSSEHKEMFSIIVDQSDHFQSVVAYEDKEHLRVELFRM</sequence>
<dbReference type="AlphaFoldDB" id="A0A1E5D4P5"/>
<name>A0A1E5D4P5_9VIBR</name>
<dbReference type="InterPro" id="IPR021316">
    <property type="entry name" value="DUF2913"/>
</dbReference>
<keyword evidence="2" id="KW-1185">Reference proteome</keyword>
<reference evidence="1 2" key="1">
    <citation type="journal article" date="2012" name="Science">
        <title>Ecological populations of bacteria act as socially cohesive units of antibiotic production and resistance.</title>
        <authorList>
            <person name="Cordero O.X."/>
            <person name="Wildschutte H."/>
            <person name="Kirkup B."/>
            <person name="Proehl S."/>
            <person name="Ngo L."/>
            <person name="Hussain F."/>
            <person name="Le Roux F."/>
            <person name="Mincer T."/>
            <person name="Polz M.F."/>
        </authorList>
    </citation>
    <scope>NUCLEOTIDE SEQUENCE [LARGE SCALE GENOMIC DNA]</scope>
    <source>
        <strain evidence="1 2">FF-238</strain>
    </source>
</reference>
<evidence type="ECO:0000313" key="2">
    <source>
        <dbReference type="Proteomes" id="UP000094165"/>
    </source>
</evidence>